<evidence type="ECO:0000256" key="3">
    <source>
        <dbReference type="SAM" id="SignalP"/>
    </source>
</evidence>
<dbReference type="PRINTS" id="PR00834">
    <property type="entry name" value="PROTEASES2C"/>
</dbReference>
<protein>
    <submittedName>
        <fullName evidence="5">Peptidase S1 and S6 chymotrypsin/Hap</fullName>
    </submittedName>
</protein>
<keyword evidence="1" id="KW-0645">Protease</keyword>
<dbReference type="InterPro" id="IPR009003">
    <property type="entry name" value="Peptidase_S1_PA"/>
</dbReference>
<dbReference type="EMBL" id="CP002454">
    <property type="protein sequence ID" value="ADV68843.1"/>
    <property type="molecule type" value="Genomic_DNA"/>
</dbReference>
<keyword evidence="3" id="KW-0732">Signal</keyword>
<reference evidence="5 6" key="1">
    <citation type="journal article" date="2011" name="Stand. Genomic Sci.">
        <title>Complete genome sequence of Deinococcus maricopensis type strain (LB-34).</title>
        <authorList>
            <person name="Pukall R."/>
            <person name="Zeytun A."/>
            <person name="Lucas S."/>
            <person name="Lapidus A."/>
            <person name="Hammon N."/>
            <person name="Deshpande S."/>
            <person name="Nolan M."/>
            <person name="Cheng J.F."/>
            <person name="Pitluck S."/>
            <person name="Liolios K."/>
            <person name="Pagani I."/>
            <person name="Mikhailova N."/>
            <person name="Ivanova N."/>
            <person name="Mavromatis K."/>
            <person name="Pati A."/>
            <person name="Tapia R."/>
            <person name="Han C."/>
            <person name="Goodwin L."/>
            <person name="Chen A."/>
            <person name="Palaniappan K."/>
            <person name="Land M."/>
            <person name="Hauser L."/>
            <person name="Chang Y.J."/>
            <person name="Jeffries C.D."/>
            <person name="Brambilla E.M."/>
            <person name="Rohde M."/>
            <person name="Goker M."/>
            <person name="Detter J.C."/>
            <person name="Woyke T."/>
            <person name="Bristow J."/>
            <person name="Eisen J.A."/>
            <person name="Markowitz V."/>
            <person name="Hugenholtz P."/>
            <person name="Kyrpides N.C."/>
            <person name="Klenk H.P."/>
        </authorList>
    </citation>
    <scope>NUCLEOTIDE SEQUENCE [LARGE SCALE GENOMIC DNA]</scope>
    <source>
        <strain evidence="6">DSM 21211 / LMG 22137 / NRRL B-23946 / LB-34</strain>
    </source>
</reference>
<evidence type="ECO:0000313" key="6">
    <source>
        <dbReference type="Proteomes" id="UP000008635"/>
    </source>
</evidence>
<dbReference type="Pfam" id="PF13180">
    <property type="entry name" value="PDZ_2"/>
    <property type="match status" value="1"/>
</dbReference>
<dbReference type="InterPro" id="IPR001940">
    <property type="entry name" value="Peptidase_S1C"/>
</dbReference>
<dbReference type="InterPro" id="IPR001478">
    <property type="entry name" value="PDZ"/>
</dbReference>
<keyword evidence="2" id="KW-0378">Hydrolase</keyword>
<keyword evidence="6" id="KW-1185">Reference proteome</keyword>
<gene>
    <name evidence="5" type="ordered locus">Deima_3216</name>
</gene>
<dbReference type="AlphaFoldDB" id="E8U4H8"/>
<dbReference type="SUPFAM" id="SSF50494">
    <property type="entry name" value="Trypsin-like serine proteases"/>
    <property type="match status" value="1"/>
</dbReference>
<feature type="signal peptide" evidence="3">
    <location>
        <begin position="1"/>
        <end position="24"/>
    </location>
</feature>
<dbReference type="InterPro" id="IPR051201">
    <property type="entry name" value="Chloro_Bact_Ser_Proteases"/>
</dbReference>
<feature type="domain" description="PDZ" evidence="4">
    <location>
        <begin position="247"/>
        <end position="345"/>
    </location>
</feature>
<accession>E8U4H8</accession>
<dbReference type="Proteomes" id="UP000008635">
    <property type="component" value="Chromosome"/>
</dbReference>
<dbReference type="Gene3D" id="2.30.42.10">
    <property type="match status" value="1"/>
</dbReference>
<dbReference type="OrthoDB" id="73775at2"/>
<dbReference type="GO" id="GO:0004252">
    <property type="term" value="F:serine-type endopeptidase activity"/>
    <property type="evidence" value="ECO:0007669"/>
    <property type="project" value="InterPro"/>
</dbReference>
<evidence type="ECO:0000256" key="1">
    <source>
        <dbReference type="ARBA" id="ARBA00022670"/>
    </source>
</evidence>
<organism evidence="5 6">
    <name type="scientific">Deinococcus maricopensis (strain DSM 21211 / LMG 22137 / NRRL B-23946 / LB-34)</name>
    <dbReference type="NCBI Taxonomy" id="709986"/>
    <lineage>
        <taxon>Bacteria</taxon>
        <taxon>Thermotogati</taxon>
        <taxon>Deinococcota</taxon>
        <taxon>Deinococci</taxon>
        <taxon>Deinococcales</taxon>
        <taxon>Deinococcaceae</taxon>
        <taxon>Deinococcus</taxon>
    </lineage>
</organism>
<evidence type="ECO:0000259" key="4">
    <source>
        <dbReference type="SMART" id="SM00228"/>
    </source>
</evidence>
<dbReference type="SUPFAM" id="SSF50156">
    <property type="entry name" value="PDZ domain-like"/>
    <property type="match status" value="1"/>
</dbReference>
<dbReference type="Gene3D" id="2.40.10.120">
    <property type="match status" value="1"/>
</dbReference>
<sequence precursor="true">MSHRMARTARLLTLLALLASGAHAQSTTPAAPTARPAPAPSATATALDTALTRARAASLRIEHCPPVNCTRANGIGTAFYISTTGLALTAYHVVFGAPALSAVTPDGQRYPVKVVGYDETVDLALLQIGAKSATPALPIASAAPGVGERVGAIGNGGGARFRRVSGSLTALDARALRGDFPDRTLELRANLIPGDSGSAIVNARGEVVGVTSYIRTDGERIVSYAVPITARDPKLAELRAGVQRDAPVVGVRTAGDLTDRAFTLGLGGQRGAVFTDVQPGSPAARAGLRPVEVAAQSQSGEITRLKGDVVLAVNATRVQNFEEFINAVRALKVGDTVTLKLLRDGQPLSVQLKLAGHAQVFGSDEN</sequence>
<proteinExistence type="predicted"/>
<dbReference type="SMART" id="SM00228">
    <property type="entry name" value="PDZ"/>
    <property type="match status" value="1"/>
</dbReference>
<dbReference type="GO" id="GO:0006508">
    <property type="term" value="P:proteolysis"/>
    <property type="evidence" value="ECO:0007669"/>
    <property type="project" value="UniProtKB-KW"/>
</dbReference>
<dbReference type="PANTHER" id="PTHR43343:SF3">
    <property type="entry name" value="PROTEASE DO-LIKE 8, CHLOROPLASTIC"/>
    <property type="match status" value="1"/>
</dbReference>
<dbReference type="STRING" id="709986.Deima_3216"/>
<evidence type="ECO:0000313" key="5">
    <source>
        <dbReference type="EMBL" id="ADV68843.1"/>
    </source>
</evidence>
<dbReference type="eggNOG" id="COG0265">
    <property type="taxonomic scope" value="Bacteria"/>
</dbReference>
<dbReference type="PANTHER" id="PTHR43343">
    <property type="entry name" value="PEPTIDASE S12"/>
    <property type="match status" value="1"/>
</dbReference>
<dbReference type="KEGG" id="dmr:Deima_3216"/>
<feature type="chain" id="PRO_5003232179" evidence="3">
    <location>
        <begin position="25"/>
        <end position="366"/>
    </location>
</feature>
<evidence type="ECO:0000256" key="2">
    <source>
        <dbReference type="ARBA" id="ARBA00022801"/>
    </source>
</evidence>
<dbReference type="RefSeq" id="WP_013558346.1">
    <property type="nucleotide sequence ID" value="NC_014958.1"/>
</dbReference>
<name>E8U4H8_DEIML</name>
<dbReference type="HOGENOM" id="CLU_020120_2_0_0"/>
<dbReference type="Pfam" id="PF13365">
    <property type="entry name" value="Trypsin_2"/>
    <property type="match status" value="1"/>
</dbReference>
<dbReference type="InterPro" id="IPR036034">
    <property type="entry name" value="PDZ_sf"/>
</dbReference>
<reference evidence="6" key="2">
    <citation type="submission" date="2011-01" db="EMBL/GenBank/DDBJ databases">
        <title>The complete genome of Deinococcus maricopensis DSM 21211.</title>
        <authorList>
            <consortium name="US DOE Joint Genome Institute (JGI-PGF)"/>
            <person name="Lucas S."/>
            <person name="Copeland A."/>
            <person name="Lapidus A."/>
            <person name="Goodwin L."/>
            <person name="Pitluck S."/>
            <person name="Kyrpides N."/>
            <person name="Mavromatis K."/>
            <person name="Pagani I."/>
            <person name="Ivanova N."/>
            <person name="Ovchinnikova G."/>
            <person name="Zeytun A."/>
            <person name="Detter J.C."/>
            <person name="Han C."/>
            <person name="Land M."/>
            <person name="Hauser L."/>
            <person name="Markowitz V."/>
            <person name="Cheng J.-F."/>
            <person name="Hugenholtz P."/>
            <person name="Woyke T."/>
            <person name="Wu D."/>
            <person name="Pukall R."/>
            <person name="Gehrich-Schroeter G."/>
            <person name="Brambilla E."/>
            <person name="Klenk H.-P."/>
            <person name="Eisen J.A."/>
        </authorList>
    </citation>
    <scope>NUCLEOTIDE SEQUENCE [LARGE SCALE GENOMIC DNA]</scope>
    <source>
        <strain evidence="6">DSM 21211 / LMG 22137 / NRRL B-23946 / LB-34</strain>
    </source>
</reference>